<reference evidence="2" key="1">
    <citation type="submission" date="2019-08" db="EMBL/GenBank/DDBJ databases">
        <authorList>
            <person name="Kucharzyk K."/>
            <person name="Murdoch R.W."/>
            <person name="Higgins S."/>
            <person name="Loffler F."/>
        </authorList>
    </citation>
    <scope>NUCLEOTIDE SEQUENCE</scope>
</reference>
<gene>
    <name evidence="2" type="ORF">SDC9_108595</name>
</gene>
<proteinExistence type="predicted"/>
<feature type="transmembrane region" description="Helical" evidence="1">
    <location>
        <begin position="81"/>
        <end position="106"/>
    </location>
</feature>
<evidence type="ECO:0000313" key="2">
    <source>
        <dbReference type="EMBL" id="MPM61735.1"/>
    </source>
</evidence>
<dbReference type="EMBL" id="VSSQ01018502">
    <property type="protein sequence ID" value="MPM61735.1"/>
    <property type="molecule type" value="Genomic_DNA"/>
</dbReference>
<evidence type="ECO:0000256" key="1">
    <source>
        <dbReference type="SAM" id="Phobius"/>
    </source>
</evidence>
<feature type="transmembrane region" description="Helical" evidence="1">
    <location>
        <begin position="112"/>
        <end position="139"/>
    </location>
</feature>
<keyword evidence="1" id="KW-1133">Transmembrane helix</keyword>
<keyword evidence="1" id="KW-0812">Transmembrane</keyword>
<name>A0A645B8J0_9ZZZZ</name>
<sequence>MKKIFRYLPEIMFILSIILSNTFRGFIVEFCIIDNTEIYSVMSTFLITLTGFMLTTLAILLAISNTFLLKKLISDSKLWKLLMNYFILGIFSSFIASIVSLIFVAINENPFFLKTILVGSTIWAITGFGRVLYILILILNNIDAEDSNAIVPGTLK</sequence>
<accession>A0A645B8J0</accession>
<comment type="caution">
    <text evidence="2">The sequence shown here is derived from an EMBL/GenBank/DDBJ whole genome shotgun (WGS) entry which is preliminary data.</text>
</comment>
<keyword evidence="1" id="KW-0472">Membrane</keyword>
<feature type="transmembrane region" description="Helical" evidence="1">
    <location>
        <begin position="12"/>
        <end position="33"/>
    </location>
</feature>
<feature type="transmembrane region" description="Helical" evidence="1">
    <location>
        <begin position="45"/>
        <end position="69"/>
    </location>
</feature>
<dbReference type="AlphaFoldDB" id="A0A645B8J0"/>
<organism evidence="2">
    <name type="scientific">bioreactor metagenome</name>
    <dbReference type="NCBI Taxonomy" id="1076179"/>
    <lineage>
        <taxon>unclassified sequences</taxon>
        <taxon>metagenomes</taxon>
        <taxon>ecological metagenomes</taxon>
    </lineage>
</organism>
<protein>
    <submittedName>
        <fullName evidence="2">Uncharacterized protein</fullName>
    </submittedName>
</protein>